<evidence type="ECO:0000256" key="6">
    <source>
        <dbReference type="ARBA" id="ARBA00023136"/>
    </source>
</evidence>
<dbReference type="Gene3D" id="1.10.3720.10">
    <property type="entry name" value="MetI-like"/>
    <property type="match status" value="1"/>
</dbReference>
<keyword evidence="10" id="KW-1185">Reference proteome</keyword>
<dbReference type="EMBL" id="JAVDQH010000006">
    <property type="protein sequence ID" value="MDR6243953.1"/>
    <property type="molecule type" value="Genomic_DNA"/>
</dbReference>
<keyword evidence="3" id="KW-1003">Cell membrane</keyword>
<evidence type="ECO:0000259" key="8">
    <source>
        <dbReference type="PROSITE" id="PS50928"/>
    </source>
</evidence>
<dbReference type="InterPro" id="IPR035906">
    <property type="entry name" value="MetI-like_sf"/>
</dbReference>
<dbReference type="Pfam" id="PF00528">
    <property type="entry name" value="BPD_transp_1"/>
    <property type="match status" value="1"/>
</dbReference>
<dbReference type="PANTHER" id="PTHR43744:SF4">
    <property type="entry name" value="OSMOPROTECTIVE COMPOUNDS UPTAKE PERMEASE PROTEIN GGTD"/>
    <property type="match status" value="1"/>
</dbReference>
<feature type="transmembrane region" description="Helical" evidence="7">
    <location>
        <begin position="275"/>
        <end position="296"/>
    </location>
</feature>
<evidence type="ECO:0000256" key="1">
    <source>
        <dbReference type="ARBA" id="ARBA00004651"/>
    </source>
</evidence>
<keyword evidence="2 7" id="KW-0813">Transport</keyword>
<feature type="domain" description="ABC transmembrane type-1" evidence="8">
    <location>
        <begin position="159"/>
        <end position="351"/>
    </location>
</feature>
<comment type="subcellular location">
    <subcellularLocation>
        <location evidence="1 7">Cell membrane</location>
        <topology evidence="1 7">Multi-pass membrane protein</topology>
    </subcellularLocation>
</comment>
<feature type="transmembrane region" description="Helical" evidence="7">
    <location>
        <begin position="194"/>
        <end position="215"/>
    </location>
</feature>
<reference evidence="9 10" key="1">
    <citation type="submission" date="2023-07" db="EMBL/GenBank/DDBJ databases">
        <title>Genomic Encyclopedia of Type Strains, Phase IV (KMG-IV): sequencing the most valuable type-strain genomes for metagenomic binning, comparative biology and taxonomic classification.</title>
        <authorList>
            <person name="Goeker M."/>
        </authorList>
    </citation>
    <scope>NUCLEOTIDE SEQUENCE [LARGE SCALE GENOMIC DNA]</scope>
    <source>
        <strain evidence="9 10">DSM 22170</strain>
    </source>
</reference>
<accession>A0ABU1J0F1</accession>
<dbReference type="CDD" id="cd06261">
    <property type="entry name" value="TM_PBP2"/>
    <property type="match status" value="1"/>
</dbReference>
<dbReference type="PROSITE" id="PS50928">
    <property type="entry name" value="ABC_TM1"/>
    <property type="match status" value="1"/>
</dbReference>
<keyword evidence="6 7" id="KW-0472">Membrane</keyword>
<evidence type="ECO:0000313" key="10">
    <source>
        <dbReference type="Proteomes" id="UP001185028"/>
    </source>
</evidence>
<dbReference type="Proteomes" id="UP001185028">
    <property type="component" value="Unassembled WGS sequence"/>
</dbReference>
<feature type="transmembrane region" description="Helical" evidence="7">
    <location>
        <begin position="12"/>
        <end position="30"/>
    </location>
</feature>
<dbReference type="SUPFAM" id="SSF161098">
    <property type="entry name" value="MetI-like"/>
    <property type="match status" value="1"/>
</dbReference>
<dbReference type="InterPro" id="IPR000515">
    <property type="entry name" value="MetI-like"/>
</dbReference>
<dbReference type="PANTHER" id="PTHR43744">
    <property type="entry name" value="ABC TRANSPORTER PERMEASE PROTEIN MG189-RELATED-RELATED"/>
    <property type="match status" value="1"/>
</dbReference>
<evidence type="ECO:0000256" key="5">
    <source>
        <dbReference type="ARBA" id="ARBA00022989"/>
    </source>
</evidence>
<comment type="caution">
    <text evidence="9">The sequence shown here is derived from an EMBL/GenBank/DDBJ whole genome shotgun (WGS) entry which is preliminary data.</text>
</comment>
<keyword evidence="5 7" id="KW-1133">Transmembrane helix</keyword>
<dbReference type="RefSeq" id="WP_188775905.1">
    <property type="nucleotide sequence ID" value="NZ_BMMB01000005.1"/>
</dbReference>
<protein>
    <submittedName>
        <fullName evidence="9">Alpha-glucoside transport system permease protein</fullName>
    </submittedName>
</protein>
<feature type="transmembrane region" description="Helical" evidence="7">
    <location>
        <begin position="330"/>
        <end position="351"/>
    </location>
</feature>
<organism evidence="9 10">
    <name type="scientific">Paenibacillus hunanensis</name>
    <dbReference type="NCBI Taxonomy" id="539262"/>
    <lineage>
        <taxon>Bacteria</taxon>
        <taxon>Bacillati</taxon>
        <taxon>Bacillota</taxon>
        <taxon>Bacilli</taxon>
        <taxon>Bacillales</taxon>
        <taxon>Paenibacillaceae</taxon>
        <taxon>Paenibacillus</taxon>
    </lineage>
</organism>
<gene>
    <name evidence="9" type="ORF">JOC58_001846</name>
</gene>
<proteinExistence type="inferred from homology"/>
<feature type="transmembrane region" description="Helical" evidence="7">
    <location>
        <begin position="163"/>
        <end position="187"/>
    </location>
</feature>
<evidence type="ECO:0000256" key="2">
    <source>
        <dbReference type="ARBA" id="ARBA00022448"/>
    </source>
</evidence>
<evidence type="ECO:0000256" key="7">
    <source>
        <dbReference type="RuleBase" id="RU363032"/>
    </source>
</evidence>
<evidence type="ECO:0000313" key="9">
    <source>
        <dbReference type="EMBL" id="MDR6243953.1"/>
    </source>
</evidence>
<evidence type="ECO:0000256" key="3">
    <source>
        <dbReference type="ARBA" id="ARBA00022475"/>
    </source>
</evidence>
<keyword evidence="4 7" id="KW-0812">Transmembrane</keyword>
<feature type="transmembrane region" description="Helical" evidence="7">
    <location>
        <begin position="227"/>
        <end position="247"/>
    </location>
</feature>
<comment type="similarity">
    <text evidence="7">Belongs to the binding-protein-dependent transport system permease family.</text>
</comment>
<evidence type="ECO:0000256" key="4">
    <source>
        <dbReference type="ARBA" id="ARBA00022692"/>
    </source>
</evidence>
<name>A0ABU1J0F1_9BACL</name>
<sequence length="366" mass="41100">MRKAKAKGQKRKANWIVNLVLGIICIVWFIPTLGLLISSVRPAADILQSGWWTVFPHRQWDTVSQLKLDRDTDLRKPITVNGKTFTDDQLKAGVEDGNQRLIWENRRARTLDVQEKKWGASTNFTLQNYETVLGGKQYKITQPDGTIKTEQGSGMGRSFWNTIAVVIPSTVIPIFIASFAAYAFAWLKFRGRNIFFIVIIALLVVPLQVALIPILRDYTTLGLNGTYFGIWMAHTAFGLPLITYFMYNSISQLPKDLFESAFMDGATNFTIFSRLILPLSVPALASISIFQFLWVWNDYLVSLIFLGSQPEVQVLSMSIANLVGSRGNDWHLLTSAAFISMLTPLAVFFALQKYFVRGLLGGSVKG</sequence>